<dbReference type="PANTHER" id="PTHR21052:SF0">
    <property type="entry name" value="ALPHA-KETOGLUTARATE-DEPENDENT DIOXYGENASE ALKB HOMOLOG 7, MITOCHONDRIAL"/>
    <property type="match status" value="1"/>
</dbReference>
<keyword evidence="3" id="KW-1185">Reference proteome</keyword>
<proteinExistence type="predicted"/>
<dbReference type="InterPro" id="IPR005123">
    <property type="entry name" value="Oxoglu/Fe-dep_dioxygenase_dom"/>
</dbReference>
<dbReference type="Pfam" id="PF13532">
    <property type="entry name" value="2OG-FeII_Oxy_2"/>
    <property type="match status" value="1"/>
</dbReference>
<name>A0A9W8TGK2_9AGAR</name>
<comment type="caution">
    <text evidence="2">The sequence shown here is derived from an EMBL/GenBank/DDBJ whole genome shotgun (WGS) entry which is preliminary data.</text>
</comment>
<dbReference type="SUPFAM" id="SSF51197">
    <property type="entry name" value="Clavaminate synthase-like"/>
    <property type="match status" value="1"/>
</dbReference>
<dbReference type="PANTHER" id="PTHR21052">
    <property type="entry name" value="SPERMATOGENESIS ASSOCIATED 11-RELATED"/>
    <property type="match status" value="1"/>
</dbReference>
<dbReference type="EMBL" id="JANKHO010000015">
    <property type="protein sequence ID" value="KAJ3517600.1"/>
    <property type="molecule type" value="Genomic_DNA"/>
</dbReference>
<accession>A0A9W8TGK2</accession>
<dbReference type="Gene3D" id="2.60.120.590">
    <property type="entry name" value="Alpha-ketoglutarate-dependent dioxygenase AlkB-like"/>
    <property type="match status" value="1"/>
</dbReference>
<dbReference type="OrthoDB" id="412814at2759"/>
<dbReference type="GO" id="GO:0005759">
    <property type="term" value="C:mitochondrial matrix"/>
    <property type="evidence" value="ECO:0007669"/>
    <property type="project" value="TreeGrafter"/>
</dbReference>
<evidence type="ECO:0000313" key="3">
    <source>
        <dbReference type="Proteomes" id="UP001148786"/>
    </source>
</evidence>
<feature type="domain" description="Fe2OG dioxygenase" evidence="1">
    <location>
        <begin position="204"/>
        <end position="337"/>
    </location>
</feature>
<organism evidence="2 3">
    <name type="scientific">Agrocybe chaxingu</name>
    <dbReference type="NCBI Taxonomy" id="84603"/>
    <lineage>
        <taxon>Eukaryota</taxon>
        <taxon>Fungi</taxon>
        <taxon>Dikarya</taxon>
        <taxon>Basidiomycota</taxon>
        <taxon>Agaricomycotina</taxon>
        <taxon>Agaricomycetes</taxon>
        <taxon>Agaricomycetidae</taxon>
        <taxon>Agaricales</taxon>
        <taxon>Agaricineae</taxon>
        <taxon>Strophariaceae</taxon>
        <taxon>Agrocybe</taxon>
    </lineage>
</organism>
<evidence type="ECO:0000313" key="2">
    <source>
        <dbReference type="EMBL" id="KAJ3517600.1"/>
    </source>
</evidence>
<reference evidence="2" key="1">
    <citation type="submission" date="2022-07" db="EMBL/GenBank/DDBJ databases">
        <title>Genome Sequence of Agrocybe chaxingu.</title>
        <authorList>
            <person name="Buettner E."/>
        </authorList>
    </citation>
    <scope>NUCLEOTIDE SEQUENCE</scope>
    <source>
        <strain evidence="2">MP-N11</strain>
    </source>
</reference>
<gene>
    <name evidence="2" type="ORF">NLJ89_g405</name>
</gene>
<dbReference type="InterPro" id="IPR032870">
    <property type="entry name" value="ALKBH7-like"/>
</dbReference>
<dbReference type="InterPro" id="IPR027450">
    <property type="entry name" value="AlkB-like"/>
</dbReference>
<sequence length="350" mass="38108">MEIALELCPLDTSSSTILNTPSKRKRSQSPVKELIKAAQLDTAAALSLTSSPCSKRAKLLRIEIPSSLNSGLDDIATPTLSGSPLFSASPTNDSIFGDLDDIPSFAPLSDSFLATRNAPPIPGLFFDPTIILPQDLAESVMEFCTKTYFKYPGCNQAMLFGRLIPTPNTTSGLPNILLELLETLSVLLKSAIPSDTYSILFPEKPMMARQAIINLYQPGEGITPHVDLLGRYGDGIIGVSFNSGSVMRFDKVDPTESAADSENSKHHTRMDLYLPERSIVVLSDEARYQWTHGIEKKTRDFVSLSTVEGESIDVPGLEKGTWIERGVRMSVTFRWLLPGADVVGVPQGSE</sequence>
<dbReference type="Proteomes" id="UP001148786">
    <property type="component" value="Unassembled WGS sequence"/>
</dbReference>
<dbReference type="PROSITE" id="PS51471">
    <property type="entry name" value="FE2OG_OXY"/>
    <property type="match status" value="1"/>
</dbReference>
<protein>
    <recommendedName>
        <fullName evidence="1">Fe2OG dioxygenase domain-containing protein</fullName>
    </recommendedName>
</protein>
<evidence type="ECO:0000259" key="1">
    <source>
        <dbReference type="PROSITE" id="PS51471"/>
    </source>
</evidence>
<dbReference type="InterPro" id="IPR037151">
    <property type="entry name" value="AlkB-like_sf"/>
</dbReference>
<dbReference type="GO" id="GO:0006631">
    <property type="term" value="P:fatty acid metabolic process"/>
    <property type="evidence" value="ECO:0007669"/>
    <property type="project" value="TreeGrafter"/>
</dbReference>
<dbReference type="GO" id="GO:0006974">
    <property type="term" value="P:DNA damage response"/>
    <property type="evidence" value="ECO:0007669"/>
    <property type="project" value="InterPro"/>
</dbReference>
<dbReference type="AlphaFoldDB" id="A0A9W8TGK2"/>